<reference evidence="5" key="1">
    <citation type="submission" date="2016-06" db="UniProtKB">
        <authorList>
            <consortium name="WormBaseParasite"/>
        </authorList>
    </citation>
    <scope>IDENTIFICATION</scope>
</reference>
<evidence type="ECO:0000256" key="1">
    <source>
        <dbReference type="SAM" id="MobiDB-lite"/>
    </source>
</evidence>
<evidence type="ECO:0000313" key="3">
    <source>
        <dbReference type="EMBL" id="VDP78448.1"/>
    </source>
</evidence>
<accession>A0A183AHN5</accession>
<evidence type="ECO:0000313" key="4">
    <source>
        <dbReference type="Proteomes" id="UP000272942"/>
    </source>
</evidence>
<gene>
    <name evidence="3" type="ORF">ECPE_LOCUS6470</name>
</gene>
<sequence>MVVLICTSFPYSLEFVALWTTLFIDGVEWAGLKFFQITPSWRTQIKSFPVGTMGVGRADQQPSTFPTAPSSGVTSDGIR</sequence>
<dbReference type="Pfam" id="PF10254">
    <property type="entry name" value="Pacs-1"/>
    <property type="match status" value="1"/>
</dbReference>
<keyword evidence="4" id="KW-1185">Reference proteome</keyword>
<feature type="compositionally biased region" description="Polar residues" evidence="1">
    <location>
        <begin position="60"/>
        <end position="79"/>
    </location>
</feature>
<dbReference type="EMBL" id="UZAN01043471">
    <property type="protein sequence ID" value="VDP78448.1"/>
    <property type="molecule type" value="Genomic_DNA"/>
</dbReference>
<dbReference type="OrthoDB" id="28829at2759"/>
<dbReference type="Proteomes" id="UP000272942">
    <property type="component" value="Unassembled WGS sequence"/>
</dbReference>
<proteinExistence type="predicted"/>
<protein>
    <submittedName>
        <fullName evidence="5">Secreted protein</fullName>
    </submittedName>
</protein>
<organism evidence="5">
    <name type="scientific">Echinostoma caproni</name>
    <dbReference type="NCBI Taxonomy" id="27848"/>
    <lineage>
        <taxon>Eukaryota</taxon>
        <taxon>Metazoa</taxon>
        <taxon>Spiralia</taxon>
        <taxon>Lophotrochozoa</taxon>
        <taxon>Platyhelminthes</taxon>
        <taxon>Trematoda</taxon>
        <taxon>Digenea</taxon>
        <taxon>Plagiorchiida</taxon>
        <taxon>Echinostomata</taxon>
        <taxon>Echinostomatoidea</taxon>
        <taxon>Echinostomatidae</taxon>
        <taxon>Echinostoma</taxon>
    </lineage>
</organism>
<dbReference type="InterPro" id="IPR019381">
    <property type="entry name" value="PACS1/2_C"/>
</dbReference>
<evidence type="ECO:0000259" key="2">
    <source>
        <dbReference type="Pfam" id="PF10254"/>
    </source>
</evidence>
<feature type="region of interest" description="Disordered" evidence="1">
    <location>
        <begin position="56"/>
        <end position="79"/>
    </location>
</feature>
<name>A0A183AHN5_9TREM</name>
<dbReference type="AlphaFoldDB" id="A0A183AHN5"/>
<evidence type="ECO:0000313" key="5">
    <source>
        <dbReference type="WBParaSite" id="ECPE_0000648301-mRNA-1"/>
    </source>
</evidence>
<reference evidence="3 4" key="2">
    <citation type="submission" date="2018-11" db="EMBL/GenBank/DDBJ databases">
        <authorList>
            <consortium name="Pathogen Informatics"/>
        </authorList>
    </citation>
    <scope>NUCLEOTIDE SEQUENCE [LARGE SCALE GENOMIC DNA]</scope>
    <source>
        <strain evidence="3 4">Egypt</strain>
    </source>
</reference>
<dbReference type="WBParaSite" id="ECPE_0000648301-mRNA-1">
    <property type="protein sequence ID" value="ECPE_0000648301-mRNA-1"/>
    <property type="gene ID" value="ECPE_0000648301"/>
</dbReference>
<feature type="domain" description="Phosphofurin acidic cluster sorting protein 1/2 C-terminal" evidence="2">
    <location>
        <begin position="21"/>
        <end position="53"/>
    </location>
</feature>